<feature type="transmembrane region" description="Helical" evidence="1">
    <location>
        <begin position="84"/>
        <end position="105"/>
    </location>
</feature>
<evidence type="ECO:0000256" key="1">
    <source>
        <dbReference type="SAM" id="Phobius"/>
    </source>
</evidence>
<dbReference type="Proteomes" id="UP000178894">
    <property type="component" value="Unassembled WGS sequence"/>
</dbReference>
<accession>A0A1F5XZR9</accession>
<keyword evidence="1" id="KW-0812">Transmembrane</keyword>
<organism evidence="2 3">
    <name type="scientific">Candidatus Giovannonibacteria bacterium RIFCSPLOWO2_12_FULL_44_15</name>
    <dbReference type="NCBI Taxonomy" id="1798364"/>
    <lineage>
        <taxon>Bacteria</taxon>
        <taxon>Candidatus Giovannoniibacteriota</taxon>
    </lineage>
</organism>
<protein>
    <submittedName>
        <fullName evidence="2">Uncharacterized protein</fullName>
    </submittedName>
</protein>
<dbReference type="EMBL" id="MFIQ01000018">
    <property type="protein sequence ID" value="OGF93424.1"/>
    <property type="molecule type" value="Genomic_DNA"/>
</dbReference>
<dbReference type="STRING" id="1798364.A3G54_01630"/>
<reference evidence="2 3" key="1">
    <citation type="journal article" date="2016" name="Nat. Commun.">
        <title>Thousands of microbial genomes shed light on interconnected biogeochemical processes in an aquifer system.</title>
        <authorList>
            <person name="Anantharaman K."/>
            <person name="Brown C.T."/>
            <person name="Hug L.A."/>
            <person name="Sharon I."/>
            <person name="Castelle C.J."/>
            <person name="Probst A.J."/>
            <person name="Thomas B.C."/>
            <person name="Singh A."/>
            <person name="Wilkins M.J."/>
            <person name="Karaoz U."/>
            <person name="Brodie E.L."/>
            <person name="Williams K.H."/>
            <person name="Hubbard S.S."/>
            <person name="Banfield J.F."/>
        </authorList>
    </citation>
    <scope>NUCLEOTIDE SEQUENCE [LARGE SCALE GENOMIC DNA]</scope>
</reference>
<feature type="transmembrane region" description="Helical" evidence="1">
    <location>
        <begin position="52"/>
        <end position="72"/>
    </location>
</feature>
<dbReference type="AlphaFoldDB" id="A0A1F5XZR9"/>
<name>A0A1F5XZR9_9BACT</name>
<keyword evidence="1" id="KW-1133">Transmembrane helix</keyword>
<evidence type="ECO:0000313" key="2">
    <source>
        <dbReference type="EMBL" id="OGF93424.1"/>
    </source>
</evidence>
<comment type="caution">
    <text evidence="2">The sequence shown here is derived from an EMBL/GenBank/DDBJ whole genome shotgun (WGS) entry which is preliminary data.</text>
</comment>
<feature type="transmembrane region" description="Helical" evidence="1">
    <location>
        <begin position="117"/>
        <end position="138"/>
    </location>
</feature>
<feature type="transmembrane region" description="Helical" evidence="1">
    <location>
        <begin position="7"/>
        <end position="32"/>
    </location>
</feature>
<sequence length="149" mass="16870">MIRFFAFMLFLLFGLSFGWTVLLAGVIFLIAIGNVYWENILLGFLFDILFNFPFGFFTIIFSVILSAAVLLDDFFKSDAIFNRVARGVAASTSAAILFFFFFTYSNWSSIGWTAGESAIVFAKIIIMTATMLILLQLIEPKLAEKKFFQ</sequence>
<evidence type="ECO:0000313" key="3">
    <source>
        <dbReference type="Proteomes" id="UP000178894"/>
    </source>
</evidence>
<keyword evidence="1" id="KW-0472">Membrane</keyword>
<proteinExistence type="predicted"/>
<gene>
    <name evidence="2" type="ORF">A3G54_01630</name>
</gene>